<name>X1CWT0_9ZZZZ</name>
<accession>X1CWT0</accession>
<evidence type="ECO:0000313" key="1">
    <source>
        <dbReference type="EMBL" id="GAG88666.1"/>
    </source>
</evidence>
<dbReference type="EMBL" id="BART01010409">
    <property type="protein sequence ID" value="GAG88666.1"/>
    <property type="molecule type" value="Genomic_DNA"/>
</dbReference>
<dbReference type="AlphaFoldDB" id="X1CWT0"/>
<gene>
    <name evidence="1" type="ORF">S01H4_22648</name>
</gene>
<protein>
    <submittedName>
        <fullName evidence="1">Uncharacterized protein</fullName>
    </submittedName>
</protein>
<proteinExistence type="predicted"/>
<comment type="caution">
    <text evidence="1">The sequence shown here is derived from an EMBL/GenBank/DDBJ whole genome shotgun (WGS) entry which is preliminary data.</text>
</comment>
<organism evidence="1">
    <name type="scientific">marine sediment metagenome</name>
    <dbReference type="NCBI Taxonomy" id="412755"/>
    <lineage>
        <taxon>unclassified sequences</taxon>
        <taxon>metagenomes</taxon>
        <taxon>ecological metagenomes</taxon>
    </lineage>
</organism>
<reference evidence="1" key="1">
    <citation type="journal article" date="2014" name="Front. Microbiol.">
        <title>High frequency of phylogenetically diverse reductive dehalogenase-homologous genes in deep subseafloor sedimentary metagenomes.</title>
        <authorList>
            <person name="Kawai M."/>
            <person name="Futagami T."/>
            <person name="Toyoda A."/>
            <person name="Takaki Y."/>
            <person name="Nishi S."/>
            <person name="Hori S."/>
            <person name="Arai W."/>
            <person name="Tsubouchi T."/>
            <person name="Morono Y."/>
            <person name="Uchiyama I."/>
            <person name="Ito T."/>
            <person name="Fujiyama A."/>
            <person name="Inagaki F."/>
            <person name="Takami H."/>
        </authorList>
    </citation>
    <scope>NUCLEOTIDE SEQUENCE</scope>
    <source>
        <strain evidence="1">Expedition CK06-06</strain>
    </source>
</reference>
<sequence length="139" mass="17070">MVKFRRYEPIINRLSDDGLSIRDIHGKLREMFPEKQTPSVMTIQRYIEKRDETLSRFENKDKESILVEVNNSFDKLDREIKRAKESIYDKASITYSNKRILNREFEPVFNELESLRKDTEICIDRYYDFRRWFIRDFSR</sequence>
<feature type="non-terminal residue" evidence="1">
    <location>
        <position position="139"/>
    </location>
</feature>